<keyword evidence="11" id="KW-0832">Ubl conjugation</keyword>
<feature type="compositionally biased region" description="Gly residues" evidence="19">
    <location>
        <begin position="1279"/>
        <end position="1288"/>
    </location>
</feature>
<dbReference type="Pfam" id="PF15539">
    <property type="entry name" value="CAF1-p150_C2"/>
    <property type="match status" value="1"/>
</dbReference>
<dbReference type="GO" id="GO:0007517">
    <property type="term" value="P:muscle organ development"/>
    <property type="evidence" value="ECO:0007669"/>
    <property type="project" value="UniProtKB-KW"/>
</dbReference>
<evidence type="ECO:0000256" key="17">
    <source>
        <dbReference type="ARBA" id="ARBA00023306"/>
    </source>
</evidence>
<feature type="domain" description="PWWP" evidence="20">
    <location>
        <begin position="924"/>
        <end position="981"/>
    </location>
</feature>
<feature type="region of interest" description="Disordered" evidence="19">
    <location>
        <begin position="1004"/>
        <end position="1388"/>
    </location>
</feature>
<dbReference type="FunFam" id="1.20.930.10:FF:000009">
    <property type="entry name" value="Hepatoma-derived growth factor-related protein 2"/>
    <property type="match status" value="1"/>
</dbReference>
<keyword evidence="13" id="KW-0233">DNA recombination</keyword>
<dbReference type="GO" id="GO:0033186">
    <property type="term" value="C:CAF-1 complex"/>
    <property type="evidence" value="ECO:0007669"/>
    <property type="project" value="TreeGrafter"/>
</dbReference>
<feature type="compositionally biased region" description="Low complexity" evidence="19">
    <location>
        <begin position="1042"/>
        <end position="1054"/>
    </location>
</feature>
<feature type="region of interest" description="Disordered" evidence="19">
    <location>
        <begin position="299"/>
        <end position="386"/>
    </location>
</feature>
<evidence type="ECO:0000256" key="13">
    <source>
        <dbReference type="ARBA" id="ARBA00023172"/>
    </source>
</evidence>
<dbReference type="Pfam" id="PF12253">
    <property type="entry name" value="CAF1A_dimeriz"/>
    <property type="match status" value="1"/>
</dbReference>
<dbReference type="PROSITE" id="PS50812">
    <property type="entry name" value="PWWP"/>
    <property type="match status" value="1"/>
</dbReference>
<feature type="compositionally biased region" description="Basic residues" evidence="19">
    <location>
        <begin position="1072"/>
        <end position="1089"/>
    </location>
</feature>
<keyword evidence="12" id="KW-0175">Coiled coil</keyword>
<dbReference type="GO" id="GO:0005737">
    <property type="term" value="C:cytoplasm"/>
    <property type="evidence" value="ECO:0007669"/>
    <property type="project" value="UniProtKB-SubCell"/>
</dbReference>
<keyword evidence="10" id="KW-0227">DNA damage</keyword>
<dbReference type="Pfam" id="PF11467">
    <property type="entry name" value="LEDGF"/>
    <property type="match status" value="1"/>
</dbReference>
<dbReference type="InterPro" id="IPR022043">
    <property type="entry name" value="CAF1A_DD"/>
</dbReference>
<dbReference type="Pfam" id="PF11600">
    <property type="entry name" value="CAF1A_acidic"/>
    <property type="match status" value="1"/>
</dbReference>
<dbReference type="PANTHER" id="PTHR15272:SF0">
    <property type="entry name" value="CHROMATIN ASSEMBLY FACTOR 1 SUBUNIT A"/>
    <property type="match status" value="1"/>
</dbReference>
<dbReference type="InterPro" id="IPR021644">
    <property type="entry name" value="CAF-1_p150_acidic"/>
</dbReference>
<dbReference type="Pfam" id="PF15557">
    <property type="entry name" value="CAF1-p150_N"/>
    <property type="match status" value="1"/>
</dbReference>
<gene>
    <name evidence="21" type="ORF">SUZIE_125540</name>
</gene>
<feature type="compositionally biased region" description="Acidic residues" evidence="19">
    <location>
        <begin position="589"/>
        <end position="604"/>
    </location>
</feature>
<dbReference type="GO" id="GO:0006334">
    <property type="term" value="P:nucleosome assembly"/>
    <property type="evidence" value="ECO:0007669"/>
    <property type="project" value="TreeGrafter"/>
</dbReference>
<dbReference type="InterPro" id="IPR000313">
    <property type="entry name" value="PWWP_dom"/>
</dbReference>
<accession>A0AA41SS40</accession>
<dbReference type="GO" id="GO:0006260">
    <property type="term" value="P:DNA replication"/>
    <property type="evidence" value="ECO:0007669"/>
    <property type="project" value="UniProtKB-KW"/>
</dbReference>
<dbReference type="Gene3D" id="2.30.30.140">
    <property type="match status" value="1"/>
</dbReference>
<feature type="compositionally biased region" description="Low complexity" evidence="19">
    <location>
        <begin position="1005"/>
        <end position="1031"/>
    </location>
</feature>
<feature type="compositionally biased region" description="Acidic residues" evidence="19">
    <location>
        <begin position="571"/>
        <end position="581"/>
    </location>
</feature>
<dbReference type="Pfam" id="PF00855">
    <property type="entry name" value="PWWP"/>
    <property type="match status" value="1"/>
</dbReference>
<evidence type="ECO:0000256" key="19">
    <source>
        <dbReference type="SAM" id="MobiDB-lite"/>
    </source>
</evidence>
<organism evidence="21 22">
    <name type="scientific">Sciurus carolinensis</name>
    <name type="common">Eastern gray squirrel</name>
    <dbReference type="NCBI Taxonomy" id="30640"/>
    <lineage>
        <taxon>Eukaryota</taxon>
        <taxon>Metazoa</taxon>
        <taxon>Chordata</taxon>
        <taxon>Craniata</taxon>
        <taxon>Vertebrata</taxon>
        <taxon>Euteleostomi</taxon>
        <taxon>Mammalia</taxon>
        <taxon>Eutheria</taxon>
        <taxon>Euarchontoglires</taxon>
        <taxon>Glires</taxon>
        <taxon>Rodentia</taxon>
        <taxon>Sciuromorpha</taxon>
        <taxon>Sciuridae</taxon>
        <taxon>Sciurinae</taxon>
        <taxon>Sciurini</taxon>
        <taxon>Sciurus</taxon>
    </lineage>
</organism>
<dbReference type="InterPro" id="IPR036218">
    <property type="entry name" value="HIVI-bd_sf"/>
</dbReference>
<dbReference type="GO" id="GO:0006310">
    <property type="term" value="P:DNA recombination"/>
    <property type="evidence" value="ECO:0007669"/>
    <property type="project" value="UniProtKB-KW"/>
</dbReference>
<dbReference type="Proteomes" id="UP001166674">
    <property type="component" value="Unassembled WGS sequence"/>
</dbReference>
<evidence type="ECO:0000256" key="15">
    <source>
        <dbReference type="ARBA" id="ARBA00023204"/>
    </source>
</evidence>
<feature type="compositionally biased region" description="Basic and acidic residues" evidence="19">
    <location>
        <begin position="1341"/>
        <end position="1388"/>
    </location>
</feature>
<feature type="region of interest" description="Disordered" evidence="19">
    <location>
        <begin position="91"/>
        <end position="123"/>
    </location>
</feature>
<dbReference type="PANTHER" id="PTHR15272">
    <property type="entry name" value="CHROMATIN ASSEMBLY FACTOR 1 SUBUNIT A CAF-1 SUBUNIT A"/>
    <property type="match status" value="1"/>
</dbReference>
<protein>
    <recommendedName>
        <fullName evidence="18">Hepatoma-derived growth factor-related protein 2</fullName>
    </recommendedName>
</protein>
<feature type="compositionally biased region" description="Basic and acidic residues" evidence="19">
    <location>
        <begin position="1055"/>
        <end position="1067"/>
    </location>
</feature>
<dbReference type="InterPro" id="IPR021567">
    <property type="entry name" value="LEDGF_IBD"/>
</dbReference>
<evidence type="ECO:0000256" key="2">
    <source>
        <dbReference type="ARBA" id="ARBA00004496"/>
    </source>
</evidence>
<dbReference type="CDD" id="cd20149">
    <property type="entry name" value="PWWP_HDGFL2"/>
    <property type="match status" value="1"/>
</dbReference>
<dbReference type="InterPro" id="IPR035441">
    <property type="entry name" value="TFIIS/LEDGF_dom_sf"/>
</dbReference>
<feature type="region of interest" description="Disordered" evidence="19">
    <location>
        <begin position="213"/>
        <end position="284"/>
    </location>
</feature>
<evidence type="ECO:0000256" key="8">
    <source>
        <dbReference type="ARBA" id="ARBA00022553"/>
    </source>
</evidence>
<evidence type="ECO:0000256" key="3">
    <source>
        <dbReference type="ARBA" id="ARBA00005309"/>
    </source>
</evidence>
<feature type="compositionally biased region" description="Basic and acidic residues" evidence="19">
    <location>
        <begin position="1545"/>
        <end position="1581"/>
    </location>
</feature>
<feature type="compositionally biased region" description="Basic and acidic residues" evidence="19">
    <location>
        <begin position="1150"/>
        <end position="1165"/>
    </location>
</feature>
<dbReference type="InterPro" id="IPR029105">
    <property type="entry name" value="CAF1-p150_C2"/>
</dbReference>
<keyword evidence="9" id="KW-0235">DNA replication</keyword>
<evidence type="ECO:0000256" key="16">
    <source>
        <dbReference type="ARBA" id="ARBA00023242"/>
    </source>
</evidence>
<feature type="compositionally biased region" description="Low complexity" evidence="19">
    <location>
        <begin position="1097"/>
        <end position="1113"/>
    </location>
</feature>
<feature type="compositionally biased region" description="Basic and acidic residues" evidence="19">
    <location>
        <begin position="1114"/>
        <end position="1126"/>
    </location>
</feature>
<comment type="similarity">
    <text evidence="4">Belongs to the CHAF1A family.</text>
</comment>
<feature type="compositionally biased region" description="Polar residues" evidence="19">
    <location>
        <begin position="750"/>
        <end position="759"/>
    </location>
</feature>
<evidence type="ECO:0000256" key="18">
    <source>
        <dbReference type="ARBA" id="ARBA00039350"/>
    </source>
</evidence>
<feature type="compositionally biased region" description="Basic and acidic residues" evidence="19">
    <location>
        <begin position="1226"/>
        <end position="1278"/>
    </location>
</feature>
<evidence type="ECO:0000256" key="10">
    <source>
        <dbReference type="ARBA" id="ARBA00022763"/>
    </source>
</evidence>
<dbReference type="SMART" id="SM00293">
    <property type="entry name" value="PWWP"/>
    <property type="match status" value="1"/>
</dbReference>
<feature type="region of interest" description="Disordered" evidence="19">
    <location>
        <begin position="136"/>
        <end position="194"/>
    </location>
</feature>
<keyword evidence="16" id="KW-0539">Nucleus</keyword>
<evidence type="ECO:0000256" key="4">
    <source>
        <dbReference type="ARBA" id="ARBA00006913"/>
    </source>
</evidence>
<dbReference type="InterPro" id="IPR029091">
    <property type="entry name" value="CAF1_p150_N"/>
</dbReference>
<dbReference type="EMBL" id="JAATJV010215371">
    <property type="protein sequence ID" value="MBZ3873958.1"/>
    <property type="molecule type" value="Genomic_DNA"/>
</dbReference>
<keyword evidence="6" id="KW-1017">Isopeptide bond</keyword>
<feature type="region of interest" description="Disordered" evidence="19">
    <location>
        <begin position="1"/>
        <end position="34"/>
    </location>
</feature>
<keyword evidence="17" id="KW-0131">Cell cycle</keyword>
<keyword evidence="15" id="KW-0234">DNA repair</keyword>
<feature type="compositionally biased region" description="Basic and acidic residues" evidence="19">
    <location>
        <begin position="1483"/>
        <end position="1510"/>
    </location>
</feature>
<evidence type="ECO:0000256" key="11">
    <source>
        <dbReference type="ARBA" id="ARBA00022843"/>
    </source>
</evidence>
<evidence type="ECO:0000256" key="6">
    <source>
        <dbReference type="ARBA" id="ARBA00022499"/>
    </source>
</evidence>
<feature type="compositionally biased region" description="Low complexity" evidence="19">
    <location>
        <begin position="1171"/>
        <end position="1183"/>
    </location>
</feature>
<evidence type="ECO:0000256" key="14">
    <source>
        <dbReference type="ARBA" id="ARBA00023186"/>
    </source>
</evidence>
<evidence type="ECO:0000259" key="20">
    <source>
        <dbReference type="PROSITE" id="PS50812"/>
    </source>
</evidence>
<keyword evidence="8" id="KW-0597">Phosphoprotein</keyword>
<evidence type="ECO:0000256" key="1">
    <source>
        <dbReference type="ARBA" id="ARBA00004123"/>
    </source>
</evidence>
<evidence type="ECO:0000256" key="9">
    <source>
        <dbReference type="ARBA" id="ARBA00022705"/>
    </source>
</evidence>
<evidence type="ECO:0000256" key="5">
    <source>
        <dbReference type="ARBA" id="ARBA00022490"/>
    </source>
</evidence>
<feature type="non-terminal residue" evidence="21">
    <location>
        <position position="1"/>
    </location>
</feature>
<feature type="compositionally biased region" description="Acidic residues" evidence="19">
    <location>
        <begin position="1533"/>
        <end position="1544"/>
    </location>
</feature>
<dbReference type="GO" id="GO:0005634">
    <property type="term" value="C:nucleus"/>
    <property type="evidence" value="ECO:0007669"/>
    <property type="project" value="UniProtKB-SubCell"/>
</dbReference>
<feature type="region of interest" description="Disordered" evidence="19">
    <location>
        <begin position="737"/>
        <end position="765"/>
    </location>
</feature>
<keyword evidence="7" id="KW-0517">Myogenesis</keyword>
<evidence type="ECO:0000256" key="12">
    <source>
        <dbReference type="ARBA" id="ARBA00023054"/>
    </source>
</evidence>
<dbReference type="Gene3D" id="4.10.80.150">
    <property type="match status" value="1"/>
</dbReference>
<dbReference type="SUPFAM" id="SSF63748">
    <property type="entry name" value="Tudor/PWWP/MBT"/>
    <property type="match status" value="2"/>
</dbReference>
<feature type="compositionally biased region" description="Basic and acidic residues" evidence="19">
    <location>
        <begin position="319"/>
        <end position="386"/>
    </location>
</feature>
<dbReference type="FunFam" id="2.30.30.140:FF:000017">
    <property type="entry name" value="hepatoma-derived growth factor isoform X1"/>
    <property type="match status" value="1"/>
</dbReference>
<comment type="similarity">
    <text evidence="3">Belongs to the HDGF family.</text>
</comment>
<name>A0AA41SS40_SCICA</name>
<dbReference type="Gene3D" id="1.20.930.10">
    <property type="entry name" value="Conserved domain common to transcription factors TFIIS, elongin A, CRSP70"/>
    <property type="match status" value="1"/>
</dbReference>
<feature type="compositionally biased region" description="Basic and acidic residues" evidence="19">
    <location>
        <begin position="1290"/>
        <end position="1300"/>
    </location>
</feature>
<evidence type="ECO:0000256" key="7">
    <source>
        <dbReference type="ARBA" id="ARBA00022541"/>
    </source>
</evidence>
<feature type="region of interest" description="Disordered" evidence="19">
    <location>
        <begin position="571"/>
        <end position="610"/>
    </location>
</feature>
<feature type="compositionally biased region" description="Polar residues" evidence="19">
    <location>
        <begin position="308"/>
        <end position="317"/>
    </location>
</feature>
<comment type="subcellular location">
    <subcellularLocation>
        <location evidence="2">Cytoplasm</location>
    </subcellularLocation>
    <subcellularLocation>
        <location evidence="1">Nucleus</location>
    </subcellularLocation>
</comment>
<keyword evidence="5" id="KW-0963">Cytoplasm</keyword>
<feature type="region of interest" description="Disordered" evidence="19">
    <location>
        <begin position="1471"/>
        <end position="1590"/>
    </location>
</feature>
<sequence length="1590" mass="177620">PARLPFKRLNLVPKEKGEDGSEDMGSSQNVSVEGKVPDLETSLDNLENSCHIGSDLDCRPKLVNGKGPLDDFIRNRIKTSIDQSMVIIDLTEDSNDQPDSTANPEASLSRETVSGVSGVPDQGLSKVLHSHELAASPAEALSDSPCESEEALVGSETLERNGSSQEGTPQRHPKPTGGPRRCPQKEQDGWSEAGGILFRGKVPLVVLQDILAVEPPQAKPLRTPLDKSLTSGTEVLESCPEEDSALSHSPLSSSPTSSPEGQLASGRQHHDPSPSLTSTPVRRVASVFQNHVQFESERHQHQVLFQEGRSQGPTVVVSQDKEQLREEKEKLKEEARRAKEEARKKKEEEKELKEKERREKREKEEKEKAEKQRLKEERRKERQEALEAKLEEKRKKEEEKRLREEEKRIKAEKAEITRFFQKPKTPQAPKTLAGSCGKFAPFEIKEHMVLAPRCRAAFNQDRCDQLDQLLQQQSGDGSFLEELKGRRPLRSGPTRLCSRNADVFNSDVVIVGSGKVASVPDRRKFGQMKLLQFSENHRPAYWGTWNKKTAIICPRNPWAQDKALLDYEVDSDDEWEEEEPGESLSHSEGDDDDEVGEDEDEDDGFFVPHGYLSEDEGVTEECADPENHKVRQKLKAKEWDEYLAKGKRFRVLQPVVIGCVWAATGDSCSDLDLKVLQQFTACLLETVPSEEEQAPKASKRERRDQQILAQLLPLLHGNVNGSKVIIREFQEHCRRGLLSSDVGGPPSPASRPQTPTATSEDAAVPSKARLKRIISENSVYEKRPDFRMCWYVHPQVLKSFDQEHLPVPCQWSYVTTVPSAPREDSGSVPATGPSQGVPAPLKRKSAGSMCITQFMKKRRHDGQRPAPAPGFASRCRRCSRCCRRRCRRRFPRPGPPAASMPHAFKPGDLVFAKMKGYPHWPARPGDLVFAKMKGYPHWPARIDDIADGAVKPPPNKYPIFFFGTHETAFLGPKDLFPYDKCKDKYGKPNKRKGFNEGLWEIQNNPHASYSAPPPVSSSDSEAPEADPAGGSDADEDEDDRGVMAVTAVTATAASDRMESDSDSDKSSDNSGLKRKTSALKMSVSKRARKASSDLDEASVSPSAEDSESSSESAKTSDQDFTPEKKAVVRVPRRGPLGGRKKKKVPSASDSDSKADSDRAKEEPVAVERSASSSSSSPSSSDSDVSVKKPPRGRKPAEKPPPKPRGRKPKPERPPSTSSSDSDSDEVDRISEWKRRDEERRRELEARRRREQEEELRRLREQEKEEKERRRERAERGDPECGGSGGGSSGEELRAEEEPLRKRGRRARGRGPPSSSDSEPEADLEREAKKATKKLQPQSTDTPRKPGPKEKRGRPEEKPRARPVKVERTRKRSEGFQLDRKVEKKKEPSVEEKLQKLHSEIKFALKVDNPDVKRCLNALEELGTLQVTSQILQKNTDVVATLKKIRRYKANKDVMEKAAEVYARLKSRVLGPKVEAIQKANKTGTEKEKAEVEKAEEKLPGEEAPKEKVEEEPSTGLSAPVNGEAMSQKGENVEDKEQEDGQDSEEGLRRGSSEDLHNDSLREGPDLDRPGSDEQEHERAQLDSESLDEES</sequence>
<dbReference type="SUPFAM" id="SSF140576">
    <property type="entry name" value="HIV integrase-binding domain"/>
    <property type="match status" value="1"/>
</dbReference>
<reference evidence="21" key="1">
    <citation type="submission" date="2020-03" db="EMBL/GenBank/DDBJ databases">
        <title>Studies in the Genomics of Life Span.</title>
        <authorList>
            <person name="Glass D."/>
        </authorList>
    </citation>
    <scope>NUCLEOTIDE SEQUENCE</scope>
    <source>
        <strain evidence="21">SUZIE</strain>
        <tissue evidence="21">Muscle</tissue>
    </source>
</reference>
<evidence type="ECO:0000313" key="21">
    <source>
        <dbReference type="EMBL" id="MBZ3873958.1"/>
    </source>
</evidence>
<feature type="compositionally biased region" description="Polar residues" evidence="19">
    <location>
        <begin position="97"/>
        <end position="115"/>
    </location>
</feature>
<proteinExistence type="inferred from homology"/>
<comment type="caution">
    <text evidence="21">The sequence shown here is derived from an EMBL/GenBank/DDBJ whole genome shotgun (WGS) entry which is preliminary data.</text>
</comment>
<feature type="compositionally biased region" description="Low complexity" evidence="19">
    <location>
        <begin position="246"/>
        <end position="259"/>
    </location>
</feature>
<keyword evidence="14" id="KW-0143">Chaperone</keyword>
<keyword evidence="22" id="KW-1185">Reference proteome</keyword>
<dbReference type="GO" id="GO:0006281">
    <property type="term" value="P:DNA repair"/>
    <property type="evidence" value="ECO:0007669"/>
    <property type="project" value="UniProtKB-KW"/>
</dbReference>
<evidence type="ECO:0000313" key="22">
    <source>
        <dbReference type="Proteomes" id="UP001166674"/>
    </source>
</evidence>
<feature type="region of interest" description="Disordered" evidence="19">
    <location>
        <begin position="820"/>
        <end position="842"/>
    </location>
</feature>